<dbReference type="InterPro" id="IPR021145">
    <property type="entry name" value="Portal_protein_SPP1_Gp6-like"/>
</dbReference>
<dbReference type="RefSeq" id="WP_163052015.1">
    <property type="nucleotide sequence ID" value="NZ_AP019695.1"/>
</dbReference>
<proteinExistence type="predicted"/>
<dbReference type="Pfam" id="PF05133">
    <property type="entry name" value="SPP1_portal"/>
    <property type="match status" value="1"/>
</dbReference>
<sequence>MSVIYMDRSSFNSLDENDIKRIYSENKMSLERYKELDDQYIGKHKMLDKVKSSNNDPNNKIINNFCKYITDAVTGYFIGEPIVYSSASEDKEFLEKITNVFEYNDEQDENAELAKKSSIHGSVFELLYMDEDSNIRFSKVPANQGILIKDAALEDGYLGFIRSLHYLDKNKQMHILMEFYTSTEVWYFKGKGEGSLQLVSVMDHYWQDVPVVEYPNNAERLGDFEGIISLNDAYNTVQSNTANLFQYNDEALLKITKLGEVTTNDIREMRQKGAVILDDGGDVSWMLKEINDTAIENYKNRLIQDMHLFSGIPNMTDASFGGNLSGVAISYKMWSMDQIVKIKERKFKKGIQRRIELITNIFALFGYTYDYRDINITFKRNAPQNDLENAQIATMLQGMLSQYSVLSRINGIENPQDEIDRIKQENEDEEVSQGVYRNLASAFELTEDELNE</sequence>
<evidence type="ECO:0000313" key="2">
    <source>
        <dbReference type="Proteomes" id="UP000464754"/>
    </source>
</evidence>
<accession>A0A6N4TJ41</accession>
<reference evidence="2" key="1">
    <citation type="submission" date="2019-05" db="EMBL/GenBank/DDBJ databases">
        <title>Complete genome sequencing of Absiella argi strain JCM 30884.</title>
        <authorList>
            <person name="Sakamoto M."/>
            <person name="Murakami T."/>
            <person name="Mori H."/>
        </authorList>
    </citation>
    <scope>NUCLEOTIDE SEQUENCE [LARGE SCALE GENOMIC DNA]</scope>
    <source>
        <strain evidence="2">JCM 30884</strain>
    </source>
</reference>
<dbReference type="InterPro" id="IPR006428">
    <property type="entry name" value="Portal_SPP1-type"/>
</dbReference>
<dbReference type="AlphaFoldDB" id="A0A6N4TJ41"/>
<dbReference type="Proteomes" id="UP000464754">
    <property type="component" value="Chromosome"/>
</dbReference>
<organism evidence="1 2">
    <name type="scientific">Amedibacterium intestinale</name>
    <dbReference type="NCBI Taxonomy" id="2583452"/>
    <lineage>
        <taxon>Bacteria</taxon>
        <taxon>Bacillati</taxon>
        <taxon>Bacillota</taxon>
        <taxon>Erysipelotrichia</taxon>
        <taxon>Erysipelotrichales</taxon>
        <taxon>Erysipelotrichaceae</taxon>
        <taxon>Amedibacterium</taxon>
    </lineage>
</organism>
<name>A0A6N4TJ41_9FIRM</name>
<dbReference type="NCBIfam" id="TIGR01538">
    <property type="entry name" value="portal_SPP1"/>
    <property type="match status" value="1"/>
</dbReference>
<evidence type="ECO:0000313" key="1">
    <source>
        <dbReference type="EMBL" id="BBK22737.1"/>
    </source>
</evidence>
<protein>
    <submittedName>
        <fullName evidence="1">Portal protein</fullName>
    </submittedName>
</protein>
<dbReference type="EMBL" id="AP019695">
    <property type="protein sequence ID" value="BBK22737.1"/>
    <property type="molecule type" value="Genomic_DNA"/>
</dbReference>
<dbReference type="KEGG" id="aarg:Aargi30884_16400"/>
<gene>
    <name evidence="1" type="ORF">Aargi30884_16400</name>
</gene>
<keyword evidence="2" id="KW-1185">Reference proteome</keyword>